<protein>
    <submittedName>
        <fullName evidence="1">Uncharacterized protein</fullName>
    </submittedName>
</protein>
<evidence type="ECO:0000313" key="1">
    <source>
        <dbReference type="EMBL" id="BCZ84034.1"/>
    </source>
</evidence>
<accession>A0ABM7U9F8</accession>
<organism evidence="1 2">
    <name type="scientific">Paraburkholderia terrae</name>
    <dbReference type="NCBI Taxonomy" id="311230"/>
    <lineage>
        <taxon>Bacteria</taxon>
        <taxon>Pseudomonadati</taxon>
        <taxon>Pseudomonadota</taxon>
        <taxon>Betaproteobacteria</taxon>
        <taxon>Burkholderiales</taxon>
        <taxon>Burkholderiaceae</taxon>
        <taxon>Paraburkholderia</taxon>
    </lineage>
</organism>
<sequence length="60" mass="6622">MAVPNASRNRIESKTVLEEGMERLFMAGGASIKTGLKILRDRVIDVSICPDIFKIICSNI</sequence>
<name>A0ABM7U9F8_9BURK</name>
<keyword evidence="2" id="KW-1185">Reference proteome</keyword>
<dbReference type="Proteomes" id="UP001319874">
    <property type="component" value="Chromosome 3"/>
</dbReference>
<reference evidence="1 2" key="1">
    <citation type="journal article" date="2022" name="Front. Microbiol.">
        <title>Identification and characterization of a novel class of self-sufficient cytochrome P450 hydroxylase involved in cyclohexanecarboxylate degradation in Paraburkholderia terrae strain KU-64.</title>
        <authorList>
            <person name="Yamamoto T."/>
            <person name="Hasegawa Y."/>
            <person name="Iwaki H."/>
        </authorList>
    </citation>
    <scope>NUCLEOTIDE SEQUENCE [LARGE SCALE GENOMIC DNA]</scope>
    <source>
        <strain evidence="1 2">KU-64</strain>
    </source>
</reference>
<dbReference type="EMBL" id="AP024957">
    <property type="protein sequence ID" value="BCZ84034.1"/>
    <property type="molecule type" value="Genomic_DNA"/>
</dbReference>
<proteinExistence type="predicted"/>
<gene>
    <name evidence="1" type="ORF">PTKU64_77090</name>
</gene>
<evidence type="ECO:0000313" key="2">
    <source>
        <dbReference type="Proteomes" id="UP001319874"/>
    </source>
</evidence>